<feature type="transmembrane region" description="Helical" evidence="1">
    <location>
        <begin position="125"/>
        <end position="149"/>
    </location>
</feature>
<sequence>MRKVGLEKLRHSLPTSWFISAGVVALSGAVLPFLISPNMDDFARTATLASTLPQGLLSGLVFVAYGLVHMLILQVRPSTAASVFGFLHLGAALMEQATRTIAHVLRQQMIMETREAGSTAQTMALVHVAAAALFVVSLAFFIIAVSIALRTRSPIEEAF</sequence>
<evidence type="ECO:0000313" key="2">
    <source>
        <dbReference type="EMBL" id="KCZ61624.1"/>
    </source>
</evidence>
<keyword evidence="1" id="KW-0472">Membrane</keyword>
<name>A0A059E0Z8_9PROT</name>
<reference evidence="2 3" key="1">
    <citation type="journal article" date="2014" name="Antonie Van Leeuwenhoek">
        <title>Hyphomonas beringensis sp. nov. and Hyphomonas chukchiensis sp. nov., isolated from surface seawater of the Bering Sea and Chukchi Sea.</title>
        <authorList>
            <person name="Li C."/>
            <person name="Lai Q."/>
            <person name="Li G."/>
            <person name="Dong C."/>
            <person name="Wang J."/>
            <person name="Liao Y."/>
            <person name="Shao Z."/>
        </authorList>
    </citation>
    <scope>NUCLEOTIDE SEQUENCE [LARGE SCALE GENOMIC DNA]</scope>
    <source>
        <strain evidence="2 3">22II1-22F38</strain>
    </source>
</reference>
<dbReference type="EMBL" id="AWFH01000012">
    <property type="protein sequence ID" value="KCZ61624.1"/>
    <property type="molecule type" value="Genomic_DNA"/>
</dbReference>
<feature type="transmembrane region" description="Helical" evidence="1">
    <location>
        <begin position="12"/>
        <end position="35"/>
    </location>
</feature>
<keyword evidence="3" id="KW-1185">Reference proteome</keyword>
<gene>
    <name evidence="2" type="ORF">HY36_03505</name>
</gene>
<keyword evidence="1" id="KW-0812">Transmembrane</keyword>
<evidence type="ECO:0000313" key="3">
    <source>
        <dbReference type="Proteomes" id="UP000024547"/>
    </source>
</evidence>
<dbReference type="AlphaFoldDB" id="A0A059E0Z8"/>
<evidence type="ECO:0008006" key="4">
    <source>
        <dbReference type="Google" id="ProtNLM"/>
    </source>
</evidence>
<feature type="transmembrane region" description="Helical" evidence="1">
    <location>
        <begin position="55"/>
        <end position="73"/>
    </location>
</feature>
<evidence type="ECO:0000256" key="1">
    <source>
        <dbReference type="SAM" id="Phobius"/>
    </source>
</evidence>
<keyword evidence="1" id="KW-1133">Transmembrane helix</keyword>
<comment type="caution">
    <text evidence="2">The sequence shown here is derived from an EMBL/GenBank/DDBJ whole genome shotgun (WGS) entry which is preliminary data.</text>
</comment>
<protein>
    <recommendedName>
        <fullName evidence="4">DUF4149 domain-containing protein</fullName>
    </recommendedName>
</protein>
<accession>A0A059E0Z8</accession>
<dbReference type="Proteomes" id="UP000024547">
    <property type="component" value="Unassembled WGS sequence"/>
</dbReference>
<proteinExistence type="predicted"/>
<dbReference type="PATRIC" id="fig|1280948.3.peg.1531"/>
<organism evidence="2 3">
    <name type="scientific">Hyphomonas atlantica</name>
    <dbReference type="NCBI Taxonomy" id="1280948"/>
    <lineage>
        <taxon>Bacteria</taxon>
        <taxon>Pseudomonadati</taxon>
        <taxon>Pseudomonadota</taxon>
        <taxon>Alphaproteobacteria</taxon>
        <taxon>Hyphomonadales</taxon>
        <taxon>Hyphomonadaceae</taxon>
        <taxon>Hyphomonas</taxon>
    </lineage>
</organism>